<comment type="caution">
    <text evidence="2">The sequence shown here is derived from an EMBL/GenBank/DDBJ whole genome shotgun (WGS) entry which is preliminary data.</text>
</comment>
<evidence type="ECO:0000256" key="1">
    <source>
        <dbReference type="SAM" id="Phobius"/>
    </source>
</evidence>
<keyword evidence="3" id="KW-1185">Reference proteome</keyword>
<accession>A0AAD6HC69</accession>
<reference evidence="2" key="1">
    <citation type="journal article" date="2023" name="IMA Fungus">
        <title>Comparative genomic study of the Penicillium genus elucidates a diverse pangenome and 15 lateral gene transfer events.</title>
        <authorList>
            <person name="Petersen C."/>
            <person name="Sorensen T."/>
            <person name="Nielsen M.R."/>
            <person name="Sondergaard T.E."/>
            <person name="Sorensen J.L."/>
            <person name="Fitzpatrick D.A."/>
            <person name="Frisvad J.C."/>
            <person name="Nielsen K.L."/>
        </authorList>
    </citation>
    <scope>NUCLEOTIDE SEQUENCE</scope>
    <source>
        <strain evidence="2">IBT 17514</strain>
    </source>
</reference>
<evidence type="ECO:0000313" key="2">
    <source>
        <dbReference type="EMBL" id="KAJ5704232.1"/>
    </source>
</evidence>
<dbReference type="AlphaFoldDB" id="A0AAD6HC69"/>
<dbReference type="Proteomes" id="UP001215712">
    <property type="component" value="Unassembled WGS sequence"/>
</dbReference>
<feature type="transmembrane region" description="Helical" evidence="1">
    <location>
        <begin position="27"/>
        <end position="45"/>
    </location>
</feature>
<reference evidence="2" key="2">
    <citation type="submission" date="2023-01" db="EMBL/GenBank/DDBJ databases">
        <authorList>
            <person name="Petersen C."/>
        </authorList>
    </citation>
    <scope>NUCLEOTIDE SEQUENCE</scope>
    <source>
        <strain evidence="2">IBT 17514</strain>
    </source>
</reference>
<evidence type="ECO:0000313" key="3">
    <source>
        <dbReference type="Proteomes" id="UP001215712"/>
    </source>
</evidence>
<keyword evidence="1" id="KW-1133">Transmembrane helix</keyword>
<gene>
    <name evidence="2" type="ORF">N7493_011370</name>
</gene>
<name>A0AAD6HC69_9EURO</name>
<protein>
    <submittedName>
        <fullName evidence="2">Uncharacterized protein</fullName>
    </submittedName>
</protein>
<keyword evidence="1" id="KW-0472">Membrane</keyword>
<keyword evidence="1" id="KW-0812">Transmembrane</keyword>
<organism evidence="2 3">
    <name type="scientific">Penicillium malachiteum</name>
    <dbReference type="NCBI Taxonomy" id="1324776"/>
    <lineage>
        <taxon>Eukaryota</taxon>
        <taxon>Fungi</taxon>
        <taxon>Dikarya</taxon>
        <taxon>Ascomycota</taxon>
        <taxon>Pezizomycotina</taxon>
        <taxon>Eurotiomycetes</taxon>
        <taxon>Eurotiomycetidae</taxon>
        <taxon>Eurotiales</taxon>
        <taxon>Aspergillaceae</taxon>
        <taxon>Penicillium</taxon>
    </lineage>
</organism>
<dbReference type="EMBL" id="JAQJAN010000020">
    <property type="protein sequence ID" value="KAJ5704232.1"/>
    <property type="molecule type" value="Genomic_DNA"/>
</dbReference>
<proteinExistence type="predicted"/>
<sequence length="74" mass="7675">MNLSGPALAPPAGVTSNFDNPPNNNPLAIGVFAKCASVATICILLKAYASLWIAREVQIEGRDASGVSSMPIYV</sequence>